<name>D8DVC2_9BACT</name>
<sequence>MHLCFIKKFFFISTSKILEVIAFRECMKAENAITNYGISVGKYKKPIIINKNKNKNEKIKST</sequence>
<evidence type="ECO:0000313" key="2">
    <source>
        <dbReference type="Proteomes" id="UP000004524"/>
    </source>
</evidence>
<proteinExistence type="predicted"/>
<protein>
    <submittedName>
        <fullName evidence="1">Uncharacterized protein</fullName>
    </submittedName>
</protein>
<dbReference type="Proteomes" id="UP000004524">
    <property type="component" value="Unassembled WGS sequence"/>
</dbReference>
<evidence type="ECO:0000313" key="1">
    <source>
        <dbReference type="EMBL" id="EFI72628.1"/>
    </source>
</evidence>
<dbReference type="AlphaFoldDB" id="D8DVC2"/>
<dbReference type="EMBL" id="ADWO01000038">
    <property type="protein sequence ID" value="EFI72628.1"/>
    <property type="molecule type" value="Genomic_DNA"/>
</dbReference>
<organism evidence="1 2">
    <name type="scientific">Segatella baroniae B14</name>
    <dbReference type="NCBI Taxonomy" id="752555"/>
    <lineage>
        <taxon>Bacteria</taxon>
        <taxon>Pseudomonadati</taxon>
        <taxon>Bacteroidota</taxon>
        <taxon>Bacteroidia</taxon>
        <taxon>Bacteroidales</taxon>
        <taxon>Prevotellaceae</taxon>
        <taxon>Segatella</taxon>
    </lineage>
</organism>
<accession>D8DVC2</accession>
<keyword evidence="2" id="KW-1185">Reference proteome</keyword>
<comment type="caution">
    <text evidence="1">The sequence shown here is derived from an EMBL/GenBank/DDBJ whole genome shotgun (WGS) entry which is preliminary data.</text>
</comment>
<reference evidence="1 2" key="1">
    <citation type="journal article" date="2010" name="Microb. Ecol.">
        <title>Comparative genome analysis of Prevotella ruminicola and Prevotella bryantii: insights into their environmental niche.</title>
        <authorList>
            <consortium name="North American Consortium for Rumen Bacteria"/>
            <person name="Purushe J."/>
            <person name="Fouts D.E."/>
            <person name="Morrison M."/>
            <person name="White B.A."/>
            <person name="Mackie R.I."/>
            <person name="Coutinho P.M."/>
            <person name="Henrissat B."/>
            <person name="Nelson K.E."/>
        </authorList>
    </citation>
    <scope>NUCLEOTIDE SEQUENCE [LARGE SCALE GENOMIC DNA]</scope>
    <source>
        <strain evidence="1 2">B14</strain>
    </source>
</reference>
<gene>
    <name evidence="1" type="ORF">PBR_0922</name>
</gene>